<feature type="signal peptide" evidence="4">
    <location>
        <begin position="1"/>
        <end position="19"/>
    </location>
</feature>
<dbReference type="EMBL" id="CP023344">
    <property type="protein sequence ID" value="ATC63938.1"/>
    <property type="molecule type" value="Genomic_DNA"/>
</dbReference>
<dbReference type="InterPro" id="IPR011050">
    <property type="entry name" value="Pectin_lyase_fold/virulence"/>
</dbReference>
<keyword evidence="7" id="KW-1185">Reference proteome</keyword>
<dbReference type="GO" id="GO:0009279">
    <property type="term" value="C:cell outer membrane"/>
    <property type="evidence" value="ECO:0007669"/>
    <property type="project" value="TreeGrafter"/>
</dbReference>
<dbReference type="Pfam" id="PF01095">
    <property type="entry name" value="Pectinesterase"/>
    <property type="match status" value="1"/>
</dbReference>
<evidence type="ECO:0000256" key="3">
    <source>
        <dbReference type="ARBA" id="ARBA00023085"/>
    </source>
</evidence>
<evidence type="ECO:0000313" key="6">
    <source>
        <dbReference type="EMBL" id="ATC63938.1"/>
    </source>
</evidence>
<reference evidence="6 7" key="1">
    <citation type="submission" date="2017-09" db="EMBL/GenBank/DDBJ databases">
        <title>Complete genome sequence of Verrucomicrobial strain HZ-65, isolated from freshwater.</title>
        <authorList>
            <person name="Choi A."/>
        </authorList>
    </citation>
    <scope>NUCLEOTIDE SEQUENCE [LARGE SCALE GENOMIC DNA]</scope>
    <source>
        <strain evidence="6 7">HZ-65</strain>
    </source>
</reference>
<dbReference type="Gene3D" id="2.160.20.10">
    <property type="entry name" value="Single-stranded right-handed beta-helix, Pectin lyase-like"/>
    <property type="match status" value="1"/>
</dbReference>
<dbReference type="AlphaFoldDB" id="A0A290QF32"/>
<dbReference type="OrthoDB" id="9804686at2"/>
<gene>
    <name evidence="6" type="ORF">CMV30_08215</name>
</gene>
<evidence type="ECO:0000313" key="7">
    <source>
        <dbReference type="Proteomes" id="UP000217265"/>
    </source>
</evidence>
<dbReference type="PANTHER" id="PTHR31321:SF57">
    <property type="entry name" value="PECTINESTERASE 53-RELATED"/>
    <property type="match status" value="1"/>
</dbReference>
<evidence type="ECO:0000256" key="1">
    <source>
        <dbReference type="ARBA" id="ARBA00008891"/>
    </source>
</evidence>
<dbReference type="SUPFAM" id="SSF51126">
    <property type="entry name" value="Pectin lyase-like"/>
    <property type="match status" value="1"/>
</dbReference>
<evidence type="ECO:0000256" key="4">
    <source>
        <dbReference type="SAM" id="SignalP"/>
    </source>
</evidence>
<evidence type="ECO:0000256" key="2">
    <source>
        <dbReference type="ARBA" id="ARBA00022801"/>
    </source>
</evidence>
<comment type="similarity">
    <text evidence="1">Belongs to the pectinesterase family.</text>
</comment>
<name>A0A290QF32_9BACT</name>
<evidence type="ECO:0000259" key="5">
    <source>
        <dbReference type="Pfam" id="PF01095"/>
    </source>
</evidence>
<dbReference type="InterPro" id="IPR012334">
    <property type="entry name" value="Pectin_lyas_fold"/>
</dbReference>
<accession>A0A290QF32</accession>
<keyword evidence="3" id="KW-0063">Aspartyl esterase</keyword>
<proteinExistence type="inferred from homology"/>
<dbReference type="GO" id="GO:0030599">
    <property type="term" value="F:pectinesterase activity"/>
    <property type="evidence" value="ECO:0007669"/>
    <property type="project" value="InterPro"/>
</dbReference>
<dbReference type="GO" id="GO:0042545">
    <property type="term" value="P:cell wall modification"/>
    <property type="evidence" value="ECO:0007669"/>
    <property type="project" value="InterPro"/>
</dbReference>
<protein>
    <recommendedName>
        <fullName evidence="5">Pectinesterase catalytic domain-containing protein</fullName>
    </recommendedName>
</protein>
<keyword evidence="2" id="KW-0378">Hydrolase</keyword>
<dbReference type="RefSeq" id="WP_096055570.1">
    <property type="nucleotide sequence ID" value="NZ_CP023344.1"/>
</dbReference>
<dbReference type="PANTHER" id="PTHR31321">
    <property type="entry name" value="ACYL-COA THIOESTER HYDROLASE YBHC-RELATED"/>
    <property type="match status" value="1"/>
</dbReference>
<dbReference type="InterPro" id="IPR000070">
    <property type="entry name" value="Pectinesterase_cat"/>
</dbReference>
<sequence>MKLPLLIAAVATFATALSAATRSVPSQYSTIQAAVNAAANNDTISIANGTYTEQVNIPSGKTGLKLVGASQTGVKIRATTAAQTALTVNGNDTTISYLTVENTAGATAGPALAARVNSKRVEFYRCYINGWQDTLGLWDNSLSFFKFCEIRGSVDFIYSGGTAFFESTNIKQIRDTGGPATAPSTPQGVTYGFVFNSCTFNRSSNVANNSSTFMRPWRPYGQTVVINCSVDSHITAAGWSPWDGREATCRAAEYGTKTLAGAAVNLSTRSSWVVRLTAAQAATYSRANVLGGWTPPLL</sequence>
<organism evidence="6 7">
    <name type="scientific">Nibricoccus aquaticus</name>
    <dbReference type="NCBI Taxonomy" id="2576891"/>
    <lineage>
        <taxon>Bacteria</taxon>
        <taxon>Pseudomonadati</taxon>
        <taxon>Verrucomicrobiota</taxon>
        <taxon>Opitutia</taxon>
        <taxon>Opitutales</taxon>
        <taxon>Opitutaceae</taxon>
        <taxon>Nibricoccus</taxon>
    </lineage>
</organism>
<feature type="domain" description="Pectinesterase catalytic" evidence="5">
    <location>
        <begin position="26"/>
        <end position="290"/>
    </location>
</feature>
<dbReference type="Proteomes" id="UP000217265">
    <property type="component" value="Chromosome"/>
</dbReference>
<feature type="chain" id="PRO_5012335192" description="Pectinesterase catalytic domain-containing protein" evidence="4">
    <location>
        <begin position="20"/>
        <end position="298"/>
    </location>
</feature>
<dbReference type="KEGG" id="vbh:CMV30_08215"/>
<keyword evidence="4" id="KW-0732">Signal</keyword>